<gene>
    <name evidence="2" type="ORF">HO133_005254</name>
</gene>
<reference evidence="2 3" key="1">
    <citation type="journal article" date="2020" name="Genomics">
        <title>Complete, high-quality genomes from long-read metagenomic sequencing of two wolf lichen thalli reveals enigmatic genome architecture.</title>
        <authorList>
            <person name="McKenzie S.K."/>
            <person name="Walston R.F."/>
            <person name="Allen J.L."/>
        </authorList>
    </citation>
    <scope>NUCLEOTIDE SEQUENCE [LARGE SCALE GENOMIC DNA]</scope>
    <source>
        <strain evidence="2">WasteWater1</strain>
    </source>
</reference>
<dbReference type="GeneID" id="59333660"/>
<dbReference type="RefSeq" id="XP_037148147.1">
    <property type="nucleotide sequence ID" value="XM_037296165.1"/>
</dbReference>
<dbReference type="AlphaFoldDB" id="A0A8H6C882"/>
<dbReference type="PANTHER" id="PTHR21310:SF15">
    <property type="entry name" value="AMINOGLYCOSIDE PHOSPHOTRANSFERASE DOMAIN-CONTAINING PROTEIN"/>
    <property type="match status" value="1"/>
</dbReference>
<proteinExistence type="predicted"/>
<organism evidence="2 3">
    <name type="scientific">Letharia lupina</name>
    <dbReference type="NCBI Taxonomy" id="560253"/>
    <lineage>
        <taxon>Eukaryota</taxon>
        <taxon>Fungi</taxon>
        <taxon>Dikarya</taxon>
        <taxon>Ascomycota</taxon>
        <taxon>Pezizomycotina</taxon>
        <taxon>Lecanoromycetes</taxon>
        <taxon>OSLEUM clade</taxon>
        <taxon>Lecanoromycetidae</taxon>
        <taxon>Lecanorales</taxon>
        <taxon>Lecanorineae</taxon>
        <taxon>Parmeliaceae</taxon>
        <taxon>Letharia</taxon>
    </lineage>
</organism>
<dbReference type="EMBL" id="JACCJB010000021">
    <property type="protein sequence ID" value="KAF6218712.1"/>
    <property type="molecule type" value="Genomic_DNA"/>
</dbReference>
<evidence type="ECO:0000313" key="2">
    <source>
        <dbReference type="EMBL" id="KAF6218712.1"/>
    </source>
</evidence>
<comment type="caution">
    <text evidence="2">The sequence shown here is derived from an EMBL/GenBank/DDBJ whole genome shotgun (WGS) entry which is preliminary data.</text>
</comment>
<evidence type="ECO:0000313" key="3">
    <source>
        <dbReference type="Proteomes" id="UP000593566"/>
    </source>
</evidence>
<sequence>MGSDHRKTEGFALTSPPSPAAQKAEMRGEIPSSPTSSNKHLLDQTLLPPPPLEPYDVFSEFVGRLCQKLWPPKKSIKLRILKSKAAARLRTNSFCGSLVPSLQTPLIERLPGGDYNRITGRILPSSYSVDSRRLILRVPREKTARPDREVATLNYVRERTSIPAAQVAAKDFSSDNSLKKPYYYSTALPGLISICYSQRHSVARKLGGVIRQLLSLESSVAGVLEAQNDGTEKLLIVPFELRERDGYGELLEGPDAKKLVRIQALP</sequence>
<accession>A0A8H6C882</accession>
<feature type="region of interest" description="Disordered" evidence="1">
    <location>
        <begin position="1"/>
        <end position="46"/>
    </location>
</feature>
<dbReference type="InterPro" id="IPR051678">
    <property type="entry name" value="AGP_Transferase"/>
</dbReference>
<dbReference type="Proteomes" id="UP000593566">
    <property type="component" value="Unassembled WGS sequence"/>
</dbReference>
<protein>
    <submittedName>
        <fullName evidence="2">Uncharacterized protein</fullName>
    </submittedName>
</protein>
<evidence type="ECO:0000256" key="1">
    <source>
        <dbReference type="SAM" id="MobiDB-lite"/>
    </source>
</evidence>
<name>A0A8H6C882_9LECA</name>
<keyword evidence="3" id="KW-1185">Reference proteome</keyword>
<dbReference type="PANTHER" id="PTHR21310">
    <property type="entry name" value="AMINOGLYCOSIDE PHOSPHOTRANSFERASE-RELATED-RELATED"/>
    <property type="match status" value="1"/>
</dbReference>